<dbReference type="SUPFAM" id="SSF54593">
    <property type="entry name" value="Glyoxalase/Bleomycin resistance protein/Dihydroxybiphenyl dioxygenase"/>
    <property type="match status" value="1"/>
</dbReference>
<dbReference type="PANTHER" id="PTHR35006">
    <property type="entry name" value="GLYOXALASE FAMILY PROTEIN (AFU_ORTHOLOGUE AFUA_5G14830)"/>
    <property type="match status" value="1"/>
</dbReference>
<evidence type="ECO:0000259" key="1">
    <source>
        <dbReference type="PROSITE" id="PS51819"/>
    </source>
</evidence>
<comment type="caution">
    <text evidence="2">The sequence shown here is derived from an EMBL/GenBank/DDBJ whole genome shotgun (WGS) entry which is preliminary data.</text>
</comment>
<keyword evidence="3" id="KW-1185">Reference proteome</keyword>
<dbReference type="PANTHER" id="PTHR35006:SF2">
    <property type="entry name" value="GLYOXALASE FAMILY PROTEIN (AFU_ORTHOLOGUE AFUA_5G14830)"/>
    <property type="match status" value="1"/>
</dbReference>
<dbReference type="Pfam" id="PF00903">
    <property type="entry name" value="Glyoxalase"/>
    <property type="match status" value="1"/>
</dbReference>
<dbReference type="EMBL" id="SMSE01000003">
    <property type="protein sequence ID" value="TDG12533.1"/>
    <property type="molecule type" value="Genomic_DNA"/>
</dbReference>
<accession>A0A4V2ZX21</accession>
<gene>
    <name evidence="2" type="ORF">E2F43_13120</name>
</gene>
<reference evidence="2 3" key="1">
    <citation type="submission" date="2019-03" db="EMBL/GenBank/DDBJ databases">
        <title>Seongchinamella monodicae gen. nov., sp. nov., a novel member of the Gammaproteobacteria isolated from a tidal mudflat of beach.</title>
        <authorList>
            <person name="Yang H.G."/>
            <person name="Kang J.W."/>
            <person name="Lee S.D."/>
        </authorList>
    </citation>
    <scope>NUCLEOTIDE SEQUENCE [LARGE SCALE GENOMIC DNA]</scope>
    <source>
        <strain evidence="2 3">GH4-78</strain>
    </source>
</reference>
<name>A0A4V2ZX21_9GAMM</name>
<dbReference type="Gene3D" id="3.10.180.10">
    <property type="entry name" value="2,3-Dihydroxybiphenyl 1,2-Dioxygenase, domain 1"/>
    <property type="match status" value="1"/>
</dbReference>
<dbReference type="InterPro" id="IPR004360">
    <property type="entry name" value="Glyas_Fos-R_dOase_dom"/>
</dbReference>
<proteinExistence type="predicted"/>
<evidence type="ECO:0000313" key="2">
    <source>
        <dbReference type="EMBL" id="TDG12533.1"/>
    </source>
</evidence>
<protein>
    <submittedName>
        <fullName evidence="2">VOC family protein</fullName>
    </submittedName>
</protein>
<dbReference type="Proteomes" id="UP000295554">
    <property type="component" value="Unassembled WGS sequence"/>
</dbReference>
<evidence type="ECO:0000313" key="3">
    <source>
        <dbReference type="Proteomes" id="UP000295554"/>
    </source>
</evidence>
<organism evidence="2 3">
    <name type="scientific">Seongchinamella unica</name>
    <dbReference type="NCBI Taxonomy" id="2547392"/>
    <lineage>
        <taxon>Bacteria</taxon>
        <taxon>Pseudomonadati</taxon>
        <taxon>Pseudomonadota</taxon>
        <taxon>Gammaproteobacteria</taxon>
        <taxon>Cellvibrionales</taxon>
        <taxon>Halieaceae</taxon>
        <taxon>Seongchinamella</taxon>
    </lineage>
</organism>
<feature type="domain" description="VOC" evidence="1">
    <location>
        <begin position="1"/>
        <end position="123"/>
    </location>
</feature>
<dbReference type="InterPro" id="IPR029068">
    <property type="entry name" value="Glyas_Bleomycin-R_OHBP_Dase"/>
</dbReference>
<dbReference type="CDD" id="cd07262">
    <property type="entry name" value="VOC_like"/>
    <property type="match status" value="1"/>
</dbReference>
<sequence>MIDHLSIYATDYETTRGFYRRVFAPLGHRLQMEFADPGDQRMCAFGPQGNPAFWVIEVTAAAPPRHVAFCAQSREQVRAFHQAGLDAGASDNGAPGLRPMYHEHYYAAFLIDPDGNNIEAVYHRPE</sequence>
<dbReference type="PROSITE" id="PS51819">
    <property type="entry name" value="VOC"/>
    <property type="match status" value="1"/>
</dbReference>
<dbReference type="InterPro" id="IPR037523">
    <property type="entry name" value="VOC_core"/>
</dbReference>
<dbReference type="AlphaFoldDB" id="A0A4V2ZX21"/>
<dbReference type="RefSeq" id="WP_133213406.1">
    <property type="nucleotide sequence ID" value="NZ_SMSE01000003.1"/>
</dbReference>
<dbReference type="OrthoDB" id="9800438at2"/>